<evidence type="ECO:0000256" key="5">
    <source>
        <dbReference type="ARBA" id="ARBA00022801"/>
    </source>
</evidence>
<gene>
    <name evidence="12" type="ORF">Kpol_1003p37</name>
</gene>
<keyword evidence="8" id="KW-0804">Transcription</keyword>
<evidence type="ECO:0000256" key="1">
    <source>
        <dbReference type="ARBA" id="ARBA00004123"/>
    </source>
</evidence>
<keyword evidence="5" id="KW-0378">Hydrolase</keyword>
<dbReference type="GO" id="GO:0040029">
    <property type="term" value="P:epigenetic regulation of gene expression"/>
    <property type="evidence" value="ECO:0007669"/>
    <property type="project" value="TreeGrafter"/>
</dbReference>
<dbReference type="AlphaFoldDB" id="A7TLZ5"/>
<keyword evidence="13" id="KW-1185">Reference proteome</keyword>
<dbReference type="Pfam" id="PF00850">
    <property type="entry name" value="Hist_deacetyl"/>
    <property type="match status" value="1"/>
</dbReference>
<dbReference type="Proteomes" id="UP000000267">
    <property type="component" value="Unassembled WGS sequence"/>
</dbReference>
<keyword evidence="4" id="KW-0678">Repressor</keyword>
<dbReference type="PRINTS" id="PR01270">
    <property type="entry name" value="HDASUPER"/>
</dbReference>
<evidence type="ECO:0000256" key="2">
    <source>
        <dbReference type="ARBA" id="ARBA00007738"/>
    </source>
</evidence>
<accession>A7TLZ5</accession>
<organism evidence="13">
    <name type="scientific">Vanderwaltozyma polyspora (strain ATCC 22028 / DSM 70294 / BCRC 21397 / CBS 2163 / NBRC 10782 / NRRL Y-8283 / UCD 57-17)</name>
    <name type="common">Kluyveromyces polysporus</name>
    <dbReference type="NCBI Taxonomy" id="436907"/>
    <lineage>
        <taxon>Eukaryota</taxon>
        <taxon>Fungi</taxon>
        <taxon>Dikarya</taxon>
        <taxon>Ascomycota</taxon>
        <taxon>Saccharomycotina</taxon>
        <taxon>Saccharomycetes</taxon>
        <taxon>Saccharomycetales</taxon>
        <taxon>Saccharomycetaceae</taxon>
        <taxon>Vanderwaltozyma</taxon>
    </lineage>
</organism>
<dbReference type="HOGENOM" id="CLU_795868_0_0_1"/>
<name>A7TLZ5_VANPO</name>
<dbReference type="InterPro" id="IPR023801">
    <property type="entry name" value="His_deacetylse_dom"/>
</dbReference>
<dbReference type="OMA" id="NITHYRT"/>
<dbReference type="PANTHER" id="PTHR10625:SF5">
    <property type="entry name" value="HISTONE DEACETYLASE"/>
    <property type="match status" value="1"/>
</dbReference>
<dbReference type="EC" id="3.5.1.98" evidence="3"/>
<dbReference type="InterPro" id="IPR037138">
    <property type="entry name" value="His_deacetylse_dom_sf"/>
</dbReference>
<feature type="region of interest" description="Disordered" evidence="10">
    <location>
        <begin position="26"/>
        <end position="45"/>
    </location>
</feature>
<evidence type="ECO:0000259" key="11">
    <source>
        <dbReference type="Pfam" id="PF00850"/>
    </source>
</evidence>
<keyword evidence="6" id="KW-0156">Chromatin regulator</keyword>
<dbReference type="GO" id="GO:0000118">
    <property type="term" value="C:histone deacetylase complex"/>
    <property type="evidence" value="ECO:0007669"/>
    <property type="project" value="TreeGrafter"/>
</dbReference>
<evidence type="ECO:0000256" key="8">
    <source>
        <dbReference type="ARBA" id="ARBA00023163"/>
    </source>
</evidence>
<reference evidence="12 13" key="1">
    <citation type="journal article" date="2007" name="Proc. Natl. Acad. Sci. U.S.A.">
        <title>Independent sorting-out of thousands of duplicated gene pairs in two yeast species descended from a whole-genome duplication.</title>
        <authorList>
            <person name="Scannell D.R."/>
            <person name="Frank A.C."/>
            <person name="Conant G.C."/>
            <person name="Byrne K.P."/>
            <person name="Woolfit M."/>
            <person name="Wolfe K.H."/>
        </authorList>
    </citation>
    <scope>NUCLEOTIDE SEQUENCE [LARGE SCALE GENOMIC DNA]</scope>
    <source>
        <strain evidence="13">ATCC 22028 / DSM 70294 / BCRC 21397 / CBS 2163 / NBRC 10782 / NRRL Y-8283 / UCD 57-17</strain>
    </source>
</reference>
<evidence type="ECO:0000256" key="4">
    <source>
        <dbReference type="ARBA" id="ARBA00022491"/>
    </source>
</evidence>
<dbReference type="InterPro" id="IPR000286">
    <property type="entry name" value="HDACs"/>
</dbReference>
<evidence type="ECO:0000256" key="9">
    <source>
        <dbReference type="ARBA" id="ARBA00023242"/>
    </source>
</evidence>
<dbReference type="PANTHER" id="PTHR10625">
    <property type="entry name" value="HISTONE DEACETYLASE HDAC1-RELATED"/>
    <property type="match status" value="1"/>
</dbReference>
<dbReference type="GO" id="GO:0006355">
    <property type="term" value="P:regulation of DNA-templated transcription"/>
    <property type="evidence" value="ECO:0007669"/>
    <property type="project" value="UniProtKB-ARBA"/>
</dbReference>
<dbReference type="eggNOG" id="KOG1343">
    <property type="taxonomic scope" value="Eukaryota"/>
</dbReference>
<dbReference type="OrthoDB" id="424012at2759"/>
<dbReference type="GeneID" id="5544898"/>
<dbReference type="RefSeq" id="XP_001644590.1">
    <property type="nucleotide sequence ID" value="XM_001644540.1"/>
</dbReference>
<dbReference type="InParanoid" id="A7TLZ5"/>
<keyword evidence="7" id="KW-0805">Transcription regulation</keyword>
<dbReference type="Gene3D" id="3.40.800.20">
    <property type="entry name" value="Histone deacetylase domain"/>
    <property type="match status" value="1"/>
</dbReference>
<sequence length="349" mass="39415">MSFNGGAHSLKRILHDTVTEDVKPEMATGVNGGKETIMNGNSKNDHFKKMPKRQVIVPIRQPKLHYTPLKTGLCYDVRMRYHAKIFTSNFEYIDPHPEDPRRVYRIYKILAENGLIKDENLSGLDDIGDIMLKIPVRTATEEEILAVHTREHLDFIENIESQSREELIKLTEKADSVYYNNDSYYSAKLSCGGVIEACRAVVEGRVKNSLAIVRPPGHHAEPQAAGGFCLFSNVSVAARSILRTYPESVRKILILDWDIHHGNGTQKAFYEDENVLYISLHRYESTAFYPGTIHGRYDQVGEGKGEGFNCNITWPVGGVGDAEYMWAFEHVVMPLGREFRPDLVIVSSG</sequence>
<evidence type="ECO:0000313" key="13">
    <source>
        <dbReference type="Proteomes" id="UP000000267"/>
    </source>
</evidence>
<dbReference type="STRING" id="436907.A7TLZ5"/>
<dbReference type="GO" id="GO:0141221">
    <property type="term" value="F:histone deacetylase activity, hydrolytic mechanism"/>
    <property type="evidence" value="ECO:0007669"/>
    <property type="project" value="UniProtKB-EC"/>
</dbReference>
<evidence type="ECO:0000256" key="6">
    <source>
        <dbReference type="ARBA" id="ARBA00022853"/>
    </source>
</evidence>
<keyword evidence="9" id="KW-0539">Nucleus</keyword>
<comment type="subcellular location">
    <subcellularLocation>
        <location evidence="1">Nucleus</location>
    </subcellularLocation>
</comment>
<evidence type="ECO:0000313" key="12">
    <source>
        <dbReference type="EMBL" id="EDO16732.1"/>
    </source>
</evidence>
<evidence type="ECO:0000256" key="7">
    <source>
        <dbReference type="ARBA" id="ARBA00023015"/>
    </source>
</evidence>
<feature type="domain" description="Histone deacetylase" evidence="11">
    <location>
        <begin position="96"/>
        <end position="349"/>
    </location>
</feature>
<dbReference type="GO" id="GO:0010557">
    <property type="term" value="P:positive regulation of macromolecule biosynthetic process"/>
    <property type="evidence" value="ECO:0007669"/>
    <property type="project" value="UniProtKB-ARBA"/>
</dbReference>
<dbReference type="InterPro" id="IPR023696">
    <property type="entry name" value="Ureohydrolase_dom_sf"/>
</dbReference>
<comment type="similarity">
    <text evidence="2">Belongs to the histone deacetylase family. HD type 2 subfamily.</text>
</comment>
<proteinExistence type="inferred from homology"/>
<evidence type="ECO:0000256" key="10">
    <source>
        <dbReference type="SAM" id="MobiDB-lite"/>
    </source>
</evidence>
<evidence type="ECO:0000256" key="3">
    <source>
        <dbReference type="ARBA" id="ARBA00012111"/>
    </source>
</evidence>
<dbReference type="EMBL" id="DS480418">
    <property type="protein sequence ID" value="EDO16732.1"/>
    <property type="molecule type" value="Genomic_DNA"/>
</dbReference>
<feature type="non-terminal residue" evidence="12">
    <location>
        <position position="349"/>
    </location>
</feature>
<protein>
    <recommendedName>
        <fullName evidence="3">histone deacetylase</fullName>
        <ecNumber evidence="3">3.5.1.98</ecNumber>
    </recommendedName>
</protein>
<dbReference type="SUPFAM" id="SSF52768">
    <property type="entry name" value="Arginase/deacetylase"/>
    <property type="match status" value="1"/>
</dbReference>